<evidence type="ECO:0000313" key="2">
    <source>
        <dbReference type="Proteomes" id="UP000093000"/>
    </source>
</evidence>
<dbReference type="OrthoDB" id="2288958at2759"/>
<sequence>MLYLPWREETNDLINVNVAEKFEQNKDIILAYQIEFSAIADESIEEFLAEAQRLANLEDDEATEQMIDENERLSNSVNSFPASMTNDVLIETSHNSNEEHDDY</sequence>
<proteinExistence type="predicted"/>
<dbReference type="InParanoid" id="A0A1C7MTM8"/>
<name>A0A1C7MTM8_9FUNG</name>
<protein>
    <submittedName>
        <fullName evidence="1">Uncharacterized protein</fullName>
    </submittedName>
</protein>
<dbReference type="Proteomes" id="UP000093000">
    <property type="component" value="Unassembled WGS sequence"/>
</dbReference>
<dbReference type="AlphaFoldDB" id="A0A1C7MTM8"/>
<evidence type="ECO:0000313" key="1">
    <source>
        <dbReference type="EMBL" id="OBZ80200.1"/>
    </source>
</evidence>
<accession>A0A1C7MTM8</accession>
<gene>
    <name evidence="1" type="ORF">A0J61_11752</name>
</gene>
<comment type="caution">
    <text evidence="1">The sequence shown here is derived from an EMBL/GenBank/DDBJ whole genome shotgun (WGS) entry which is preliminary data.</text>
</comment>
<dbReference type="EMBL" id="LUGH01002428">
    <property type="protein sequence ID" value="OBZ80200.1"/>
    <property type="molecule type" value="Genomic_DNA"/>
</dbReference>
<reference evidence="1 2" key="1">
    <citation type="submission" date="2016-03" db="EMBL/GenBank/DDBJ databases">
        <title>Choanephora cucurbitarum.</title>
        <authorList>
            <person name="Min B."/>
            <person name="Park H."/>
            <person name="Park J.-H."/>
            <person name="Shin H.-D."/>
            <person name="Choi I.-G."/>
        </authorList>
    </citation>
    <scope>NUCLEOTIDE SEQUENCE [LARGE SCALE GENOMIC DNA]</scope>
    <source>
        <strain evidence="1 2">KUS-F28377</strain>
    </source>
</reference>
<organism evidence="1 2">
    <name type="scientific">Choanephora cucurbitarum</name>
    <dbReference type="NCBI Taxonomy" id="101091"/>
    <lineage>
        <taxon>Eukaryota</taxon>
        <taxon>Fungi</taxon>
        <taxon>Fungi incertae sedis</taxon>
        <taxon>Mucoromycota</taxon>
        <taxon>Mucoromycotina</taxon>
        <taxon>Mucoromycetes</taxon>
        <taxon>Mucorales</taxon>
        <taxon>Mucorineae</taxon>
        <taxon>Choanephoraceae</taxon>
        <taxon>Choanephoroideae</taxon>
        <taxon>Choanephora</taxon>
    </lineage>
</organism>
<keyword evidence="2" id="KW-1185">Reference proteome</keyword>